<protein>
    <submittedName>
        <fullName evidence="1">Uncharacterized protein</fullName>
    </submittedName>
</protein>
<dbReference type="EMBL" id="CP020663">
    <property type="protein sequence ID" value="ATF10483.1"/>
    <property type="molecule type" value="Genomic_DNA"/>
</dbReference>
<proteinExistence type="predicted"/>
<dbReference type="AlphaFoldDB" id="A0A291BBW4"/>
<accession>A0A291BBW4</accession>
<sequence>MYSNSIKVKLVIKKNNFLVISLALTALAALAALGSAYLEIERYVYAPIKIKKKFFLQSLMAQTTIL</sequence>
<keyword evidence="2" id="KW-1185">Reference proteome</keyword>
<evidence type="ECO:0000313" key="1">
    <source>
        <dbReference type="EMBL" id="ATF10483.1"/>
    </source>
</evidence>
<evidence type="ECO:0000313" key="2">
    <source>
        <dbReference type="Proteomes" id="UP000218160"/>
    </source>
</evidence>
<reference evidence="2" key="1">
    <citation type="submission" date="2017-04" db="EMBL/GenBank/DDBJ databases">
        <title>Genome evolution of the luminous symbionts of deep sea anglerfish.</title>
        <authorList>
            <person name="Hendry T.A."/>
        </authorList>
    </citation>
    <scope>NUCLEOTIDE SEQUENCE [LARGE SCALE GENOMIC DNA]</scope>
</reference>
<organism evidence="1 2">
    <name type="scientific">Candidatus Enterovibrio altilux</name>
    <dbReference type="NCBI Taxonomy" id="1927128"/>
    <lineage>
        <taxon>Bacteria</taxon>
        <taxon>Pseudomonadati</taxon>
        <taxon>Pseudomonadota</taxon>
        <taxon>Gammaproteobacteria</taxon>
        <taxon>Vibrionales</taxon>
        <taxon>Vibrionaceae</taxon>
        <taxon>Enterovibrio</taxon>
    </lineage>
</organism>
<dbReference type="Proteomes" id="UP000218160">
    <property type="component" value="Chromosome 2"/>
</dbReference>
<name>A0A291BBW4_9GAMM</name>
<dbReference type="KEGG" id="elux:BTN50_2074"/>
<gene>
    <name evidence="1" type="ORF">BTN50_2074</name>
</gene>